<keyword evidence="1" id="KW-0812">Transmembrane</keyword>
<dbReference type="STRING" id="1531966.A0A0A1TPC3"/>
<keyword evidence="3" id="KW-1185">Reference proteome</keyword>
<reference evidence="2 3" key="1">
    <citation type="journal article" date="2015" name="Genome Announc.">
        <title>Draft Genome Sequence and Gene Annotation of the Entomopathogenic Fungus Verticillium hemipterigenum.</title>
        <authorList>
            <person name="Horn F."/>
            <person name="Habel A."/>
            <person name="Scharf D.H."/>
            <person name="Dworschak J."/>
            <person name="Brakhage A.A."/>
            <person name="Guthke R."/>
            <person name="Hertweck C."/>
            <person name="Linde J."/>
        </authorList>
    </citation>
    <scope>NUCLEOTIDE SEQUENCE [LARGE SCALE GENOMIC DNA]</scope>
</reference>
<dbReference type="HOGENOM" id="CLU_066042_3_0_1"/>
<sequence>MASSSRPFLSSSEKSDSDLDLPSIEFRSDKEGPNKRHWRRFYAVVRIIVVILASWGFVSICIEASRQFESDSWLTCDTKSKVPDPYHPETLEPGRNTCDCGTTTQQALSRDCVYDSLAAAWLPPYCRDEELTAKFEVSGPGPEGQWFYYADEAGTIPLNKAQLAALGEVGGSFWALRDWHIAHCLFYWQKYTRMRETGIIMEQRFDHIEHVRHCQHLALKPKPDHFFLINVNVVMNSTLLQ</sequence>
<dbReference type="PANTHER" id="PTHR35896:SF3">
    <property type="entry name" value="MAJOR FACILITATOR SUPERFAMILY TRANSPORTER"/>
    <property type="match status" value="1"/>
</dbReference>
<dbReference type="EMBL" id="CDHN01000004">
    <property type="protein sequence ID" value="CEJ92587.1"/>
    <property type="molecule type" value="Genomic_DNA"/>
</dbReference>
<dbReference type="PANTHER" id="PTHR35896">
    <property type="entry name" value="IG-LIKE DOMAIN-CONTAINING PROTEIN"/>
    <property type="match status" value="1"/>
</dbReference>
<evidence type="ECO:0000313" key="2">
    <source>
        <dbReference type="EMBL" id="CEJ92587.1"/>
    </source>
</evidence>
<name>A0A0A1TPC3_9HYPO</name>
<protein>
    <submittedName>
        <fullName evidence="2">Uncharacterized protein</fullName>
    </submittedName>
</protein>
<evidence type="ECO:0000256" key="1">
    <source>
        <dbReference type="SAM" id="Phobius"/>
    </source>
</evidence>
<gene>
    <name evidence="2" type="ORF">VHEMI08230</name>
</gene>
<dbReference type="OrthoDB" id="3501153at2759"/>
<dbReference type="InterPro" id="IPR053008">
    <property type="entry name" value="Phomopsin_biosynth_assoc"/>
</dbReference>
<keyword evidence="1" id="KW-0472">Membrane</keyword>
<evidence type="ECO:0000313" key="3">
    <source>
        <dbReference type="Proteomes" id="UP000039046"/>
    </source>
</evidence>
<dbReference type="AlphaFoldDB" id="A0A0A1TPC3"/>
<proteinExistence type="predicted"/>
<dbReference type="Proteomes" id="UP000039046">
    <property type="component" value="Unassembled WGS sequence"/>
</dbReference>
<feature type="transmembrane region" description="Helical" evidence="1">
    <location>
        <begin position="41"/>
        <end position="58"/>
    </location>
</feature>
<organism evidence="2 3">
    <name type="scientific">[Torrubiella] hemipterigena</name>
    <dbReference type="NCBI Taxonomy" id="1531966"/>
    <lineage>
        <taxon>Eukaryota</taxon>
        <taxon>Fungi</taxon>
        <taxon>Dikarya</taxon>
        <taxon>Ascomycota</taxon>
        <taxon>Pezizomycotina</taxon>
        <taxon>Sordariomycetes</taxon>
        <taxon>Hypocreomycetidae</taxon>
        <taxon>Hypocreales</taxon>
        <taxon>Clavicipitaceae</taxon>
        <taxon>Clavicipitaceae incertae sedis</taxon>
        <taxon>'Torrubiella' clade</taxon>
    </lineage>
</organism>
<accession>A0A0A1TPC3</accession>
<keyword evidence="1" id="KW-1133">Transmembrane helix</keyword>